<dbReference type="PROSITE" id="PS50404">
    <property type="entry name" value="GST_NTER"/>
    <property type="match status" value="1"/>
</dbReference>
<dbReference type="PANTHER" id="PTHR43969">
    <property type="entry name" value="GLUTATHIONE S TRANSFERASE D10, ISOFORM A-RELATED"/>
    <property type="match status" value="1"/>
</dbReference>
<dbReference type="Pfam" id="PF00043">
    <property type="entry name" value="GST_C"/>
    <property type="match status" value="1"/>
</dbReference>
<dbReference type="OrthoDB" id="9803562at2"/>
<dbReference type="SFLD" id="SFLDS00019">
    <property type="entry name" value="Glutathione_Transferase_(cytos"/>
    <property type="match status" value="1"/>
</dbReference>
<evidence type="ECO:0000256" key="2">
    <source>
        <dbReference type="RuleBase" id="RU003494"/>
    </source>
</evidence>
<dbReference type="SFLD" id="SFLDG00358">
    <property type="entry name" value="Main_(cytGST)"/>
    <property type="match status" value="1"/>
</dbReference>
<dbReference type="SUPFAM" id="SSF47616">
    <property type="entry name" value="GST C-terminal domain-like"/>
    <property type="match status" value="1"/>
</dbReference>
<proteinExistence type="inferred from homology"/>
<dbReference type="EMBL" id="FUZI01000001">
    <property type="protein sequence ID" value="SKC31130.1"/>
    <property type="molecule type" value="Genomic_DNA"/>
</dbReference>
<dbReference type="SUPFAM" id="SSF52833">
    <property type="entry name" value="Thioredoxin-like"/>
    <property type="match status" value="1"/>
</dbReference>
<keyword evidence="5" id="KW-0808">Transferase</keyword>
<dbReference type="InterPro" id="IPR036249">
    <property type="entry name" value="Thioredoxin-like_sf"/>
</dbReference>
<dbReference type="AlphaFoldDB" id="A0A1T5HWH5"/>
<dbReference type="InterPro" id="IPR010987">
    <property type="entry name" value="Glutathione-S-Trfase_C-like"/>
</dbReference>
<dbReference type="InterPro" id="IPR004045">
    <property type="entry name" value="Glutathione_S-Trfase_N"/>
</dbReference>
<name>A0A1T5HWH5_9GAMM</name>
<dbReference type="GO" id="GO:0006749">
    <property type="term" value="P:glutathione metabolic process"/>
    <property type="evidence" value="ECO:0007669"/>
    <property type="project" value="TreeGrafter"/>
</dbReference>
<dbReference type="Gene3D" id="1.20.1050.10">
    <property type="match status" value="1"/>
</dbReference>
<dbReference type="PROSITE" id="PS50405">
    <property type="entry name" value="GST_CTER"/>
    <property type="match status" value="1"/>
</dbReference>
<feature type="domain" description="GST C-terminal" evidence="4">
    <location>
        <begin position="86"/>
        <end position="200"/>
    </location>
</feature>
<dbReference type="EC" id="2.5.1.18" evidence="5"/>
<accession>A0A1T5HWH5</accession>
<dbReference type="PANTHER" id="PTHR43969:SF9">
    <property type="entry name" value="GLUTATHIONE S TRANSFERASE D10, ISOFORM A-RELATED"/>
    <property type="match status" value="1"/>
</dbReference>
<dbReference type="RefSeq" id="WP_080155954.1">
    <property type="nucleotide sequence ID" value="NZ_CP175535.1"/>
</dbReference>
<comment type="similarity">
    <text evidence="2">Belongs to the GST superfamily.</text>
</comment>
<evidence type="ECO:0000256" key="1">
    <source>
        <dbReference type="ARBA" id="ARBA00011738"/>
    </source>
</evidence>
<dbReference type="Pfam" id="PF02798">
    <property type="entry name" value="GST_N"/>
    <property type="match status" value="1"/>
</dbReference>
<dbReference type="InterPro" id="IPR004046">
    <property type="entry name" value="GST_C"/>
</dbReference>
<dbReference type="InterPro" id="IPR036282">
    <property type="entry name" value="Glutathione-S-Trfase_C_sf"/>
</dbReference>
<feature type="domain" description="GST N-terminal" evidence="3">
    <location>
        <begin position="1"/>
        <end position="80"/>
    </location>
</feature>
<evidence type="ECO:0000259" key="4">
    <source>
        <dbReference type="PROSITE" id="PS50405"/>
    </source>
</evidence>
<reference evidence="5 6" key="1">
    <citation type="submission" date="2017-02" db="EMBL/GenBank/DDBJ databases">
        <authorList>
            <person name="Peterson S.W."/>
        </authorList>
    </citation>
    <scope>NUCLEOTIDE SEQUENCE [LARGE SCALE GENOMIC DNA]</scope>
    <source>
        <strain evidence="6">type strain: NCCB 100098</strain>
    </source>
</reference>
<gene>
    <name evidence="5" type="primary">gst_1</name>
    <name evidence="5" type="ORF">CZ809_00608</name>
</gene>
<sequence>MKIYSFPYSLPSYRTRLAASLLGFNIEDQIIDLSKNEQKSPEFLAINPLGKVPVMTDDHLIVTDSMAILRYLARKSQTEHWYPESDIATAAKIDSLLSLVSNELYEGIEKARLITAFKMLPEELLPQCEMITHGALQILNTQLEGNVFLVNDTPTIADIAVASTLLFIDEASFSLDNYKNIQNWLNNIKSLAGFIQPTFL</sequence>
<evidence type="ECO:0000313" key="6">
    <source>
        <dbReference type="Proteomes" id="UP000189966"/>
    </source>
</evidence>
<dbReference type="Proteomes" id="UP000189966">
    <property type="component" value="Unassembled WGS sequence"/>
</dbReference>
<organism evidence="5 6">
    <name type="scientific">Photobacterium piscicola</name>
    <dbReference type="NCBI Taxonomy" id="1378299"/>
    <lineage>
        <taxon>Bacteria</taxon>
        <taxon>Pseudomonadati</taxon>
        <taxon>Pseudomonadota</taxon>
        <taxon>Gammaproteobacteria</taxon>
        <taxon>Vibrionales</taxon>
        <taxon>Vibrionaceae</taxon>
        <taxon>Photobacterium</taxon>
    </lineage>
</organism>
<comment type="subunit">
    <text evidence="1">Homodimer.</text>
</comment>
<evidence type="ECO:0000313" key="5">
    <source>
        <dbReference type="EMBL" id="SKC31130.1"/>
    </source>
</evidence>
<protein>
    <submittedName>
        <fullName evidence="5">Glutathione S-transferase GST-4.5</fullName>
        <ecNumber evidence="5">2.5.1.18</ecNumber>
    </submittedName>
</protein>
<evidence type="ECO:0000259" key="3">
    <source>
        <dbReference type="PROSITE" id="PS50404"/>
    </source>
</evidence>
<dbReference type="InterPro" id="IPR040079">
    <property type="entry name" value="Glutathione_S-Trfase"/>
</dbReference>
<dbReference type="Gene3D" id="3.40.30.10">
    <property type="entry name" value="Glutaredoxin"/>
    <property type="match status" value="1"/>
</dbReference>
<dbReference type="GO" id="GO:0004364">
    <property type="term" value="F:glutathione transferase activity"/>
    <property type="evidence" value="ECO:0007669"/>
    <property type="project" value="UniProtKB-EC"/>
</dbReference>